<evidence type="ECO:0000313" key="3">
    <source>
        <dbReference type="Proteomes" id="UP001396334"/>
    </source>
</evidence>
<proteinExistence type="predicted"/>
<name>A0ABR2U7T9_9ROSI</name>
<protein>
    <submittedName>
        <fullName evidence="2">Uncharacterized protein</fullName>
    </submittedName>
</protein>
<dbReference type="EMBL" id="JBBPBN010000001">
    <property type="protein sequence ID" value="KAK9045563.1"/>
    <property type="molecule type" value="Genomic_DNA"/>
</dbReference>
<dbReference type="Proteomes" id="UP001396334">
    <property type="component" value="Unassembled WGS sequence"/>
</dbReference>
<evidence type="ECO:0000313" key="2">
    <source>
        <dbReference type="EMBL" id="KAK9045563.1"/>
    </source>
</evidence>
<sequence>MMRKGSKDFKLSPSKDQKSVKFHLPNGDLDENDCDFDEFCDGHGDGHQMQSKMVPMMGKGHGSYGLNGMVNGPPMNGKKGGGGVMVKKEMLLIYL</sequence>
<organism evidence="2 3">
    <name type="scientific">Hibiscus sabdariffa</name>
    <name type="common">roselle</name>
    <dbReference type="NCBI Taxonomy" id="183260"/>
    <lineage>
        <taxon>Eukaryota</taxon>
        <taxon>Viridiplantae</taxon>
        <taxon>Streptophyta</taxon>
        <taxon>Embryophyta</taxon>
        <taxon>Tracheophyta</taxon>
        <taxon>Spermatophyta</taxon>
        <taxon>Magnoliopsida</taxon>
        <taxon>eudicotyledons</taxon>
        <taxon>Gunneridae</taxon>
        <taxon>Pentapetalae</taxon>
        <taxon>rosids</taxon>
        <taxon>malvids</taxon>
        <taxon>Malvales</taxon>
        <taxon>Malvaceae</taxon>
        <taxon>Malvoideae</taxon>
        <taxon>Hibiscus</taxon>
    </lineage>
</organism>
<feature type="region of interest" description="Disordered" evidence="1">
    <location>
        <begin position="1"/>
        <end position="27"/>
    </location>
</feature>
<reference evidence="2 3" key="1">
    <citation type="journal article" date="2024" name="G3 (Bethesda)">
        <title>Genome assembly of Hibiscus sabdariffa L. provides insights into metabolisms of medicinal natural products.</title>
        <authorList>
            <person name="Kim T."/>
        </authorList>
    </citation>
    <scope>NUCLEOTIDE SEQUENCE [LARGE SCALE GENOMIC DNA]</scope>
    <source>
        <strain evidence="2">TK-2024</strain>
        <tissue evidence="2">Old leaves</tissue>
    </source>
</reference>
<comment type="caution">
    <text evidence="2">The sequence shown here is derived from an EMBL/GenBank/DDBJ whole genome shotgun (WGS) entry which is preliminary data.</text>
</comment>
<evidence type="ECO:0000256" key="1">
    <source>
        <dbReference type="SAM" id="MobiDB-lite"/>
    </source>
</evidence>
<gene>
    <name evidence="2" type="ORF">V6N11_051472</name>
</gene>
<keyword evidence="3" id="KW-1185">Reference proteome</keyword>
<feature type="compositionally biased region" description="Basic and acidic residues" evidence="1">
    <location>
        <begin position="1"/>
        <end position="19"/>
    </location>
</feature>
<accession>A0ABR2U7T9</accession>